<dbReference type="STRING" id="1220924.W2SBR0"/>
<dbReference type="PANTHER" id="PTHR28083:SF1">
    <property type="entry name" value="GOOD FOR FULL DBP5 ACTIVITY PROTEIN 2"/>
    <property type="match status" value="1"/>
</dbReference>
<dbReference type="Proteomes" id="UP000030752">
    <property type="component" value="Unassembled WGS sequence"/>
</dbReference>
<evidence type="ECO:0000256" key="1">
    <source>
        <dbReference type="SAM" id="MobiDB-lite"/>
    </source>
</evidence>
<dbReference type="OrthoDB" id="5953249at2759"/>
<reference evidence="3 4" key="1">
    <citation type="submission" date="2013-03" db="EMBL/GenBank/DDBJ databases">
        <title>The Genome Sequence of Phialophora europaea CBS 101466.</title>
        <authorList>
            <consortium name="The Broad Institute Genomics Platform"/>
            <person name="Cuomo C."/>
            <person name="de Hoog S."/>
            <person name="Gorbushina A."/>
            <person name="Walker B."/>
            <person name="Young S.K."/>
            <person name="Zeng Q."/>
            <person name="Gargeya S."/>
            <person name="Fitzgerald M."/>
            <person name="Haas B."/>
            <person name="Abouelleil A."/>
            <person name="Allen A.W."/>
            <person name="Alvarado L."/>
            <person name="Arachchi H.M."/>
            <person name="Berlin A.M."/>
            <person name="Chapman S.B."/>
            <person name="Gainer-Dewar J."/>
            <person name="Goldberg J."/>
            <person name="Griggs A."/>
            <person name="Gujja S."/>
            <person name="Hansen M."/>
            <person name="Howarth C."/>
            <person name="Imamovic A."/>
            <person name="Ireland A."/>
            <person name="Larimer J."/>
            <person name="McCowan C."/>
            <person name="Murphy C."/>
            <person name="Pearson M."/>
            <person name="Poon T.W."/>
            <person name="Priest M."/>
            <person name="Roberts A."/>
            <person name="Saif S."/>
            <person name="Shea T."/>
            <person name="Sisk P."/>
            <person name="Sykes S."/>
            <person name="Wortman J."/>
            <person name="Nusbaum C."/>
            <person name="Birren B."/>
        </authorList>
    </citation>
    <scope>NUCLEOTIDE SEQUENCE [LARGE SCALE GENOMIC DNA]</scope>
    <source>
        <strain evidence="3 4">CBS 101466</strain>
    </source>
</reference>
<dbReference type="eggNOG" id="ENOG502QTQR">
    <property type="taxonomic scope" value="Eukaryota"/>
</dbReference>
<dbReference type="InterPro" id="IPR040151">
    <property type="entry name" value="Gfd2/YDR514C-like"/>
</dbReference>
<keyword evidence="4" id="KW-1185">Reference proteome</keyword>
<feature type="domain" description="Gfd2/YDR514C-like C-terminal" evidence="2">
    <location>
        <begin position="375"/>
        <end position="477"/>
    </location>
</feature>
<sequence>MGTSAQARIAELFKNAPLPAPPPADVKTYAEQELEAQMASQSSWRIPNEPQYPRTHRGPTPKPADNSHVLTSSDEDDDYVKAFTSKPQMKPTKPQNSKQQSQGHVRVQSGADEHQKYEGVSRPSPPTSDKHGKSVTGHFCSFNLAAKFPYKYLDDPNGQVSRHFFANGKFFERTWDLYYLHGPESSFTRPLILLPYEQVRTLVDEIALTLKADVAVPAFPFTLTFFDDGTPQPQLLCTCRSRADINEMQDSIPPAAPGHGETPVDASETLQSSFLAYRLKCERAQAGAKRKNASSKKRKKAAGRSVIPRWCHSLKRAQQYFGLRPPYAEVAIPDESMTWDEQASFYEQQAKIADTDLEPLNISKPAPFLPAIEAILICIDVESYEREHRLITEVGISTLDTLDLIDVAPGPNGENWRKQIRSRHLRIKEHAHLRNTDFCIGDPEAFQFGESEFVSLDEVGEKIDSCFEWPFSVQYKHDGKLKIEQQRWDSLVEEANITSLNDEVASGHILGGDRDTGEAAIPAGADAVGKQTELPQKGVRDRNILIVGHDFGADQAYLERLNSAIFATATPTTWRHGVDQPDTEAVRGKKALESIREGLDTATLYKVLLEDKNPKGLAKILYNLDIRSFYLHNGGNDARYTLEALVAMTIKARQMDDGTVAESA</sequence>
<feature type="domain" description="Gfd2/YDR514C-like C-terminal" evidence="2">
    <location>
        <begin position="537"/>
        <end position="648"/>
    </location>
</feature>
<dbReference type="GeneID" id="19967694"/>
<name>W2SBR0_CYPE1</name>
<dbReference type="VEuPathDB" id="FungiDB:HMPREF1541_00355"/>
<dbReference type="EMBL" id="KB822711">
    <property type="protein sequence ID" value="ETN46171.1"/>
    <property type="molecule type" value="Genomic_DNA"/>
</dbReference>
<dbReference type="RefSeq" id="XP_008710883.1">
    <property type="nucleotide sequence ID" value="XM_008712661.1"/>
</dbReference>
<feature type="compositionally biased region" description="Polar residues" evidence="1">
    <location>
        <begin position="93"/>
        <end position="103"/>
    </location>
</feature>
<gene>
    <name evidence="3" type="ORF">HMPREF1541_00355</name>
</gene>
<evidence type="ECO:0000313" key="4">
    <source>
        <dbReference type="Proteomes" id="UP000030752"/>
    </source>
</evidence>
<evidence type="ECO:0000313" key="3">
    <source>
        <dbReference type="EMBL" id="ETN46171.1"/>
    </source>
</evidence>
<organism evidence="3 4">
    <name type="scientific">Cyphellophora europaea (strain CBS 101466)</name>
    <name type="common">Phialophora europaea</name>
    <dbReference type="NCBI Taxonomy" id="1220924"/>
    <lineage>
        <taxon>Eukaryota</taxon>
        <taxon>Fungi</taxon>
        <taxon>Dikarya</taxon>
        <taxon>Ascomycota</taxon>
        <taxon>Pezizomycotina</taxon>
        <taxon>Eurotiomycetes</taxon>
        <taxon>Chaetothyriomycetidae</taxon>
        <taxon>Chaetothyriales</taxon>
        <taxon>Cyphellophoraceae</taxon>
        <taxon>Cyphellophora</taxon>
    </lineage>
</organism>
<protein>
    <recommendedName>
        <fullName evidence="2">Gfd2/YDR514C-like C-terminal domain-containing protein</fullName>
    </recommendedName>
</protein>
<dbReference type="HOGENOM" id="CLU_016815_1_0_1"/>
<accession>W2SBR0</accession>
<dbReference type="Pfam" id="PF21762">
    <property type="entry name" value="DEDDh_C"/>
    <property type="match status" value="2"/>
</dbReference>
<dbReference type="InParanoid" id="W2SBR0"/>
<dbReference type="GO" id="GO:0005634">
    <property type="term" value="C:nucleus"/>
    <property type="evidence" value="ECO:0007669"/>
    <property type="project" value="TreeGrafter"/>
</dbReference>
<proteinExistence type="predicted"/>
<dbReference type="InterPro" id="IPR048519">
    <property type="entry name" value="Gfd2/YDR514C-like_C"/>
</dbReference>
<evidence type="ECO:0000259" key="2">
    <source>
        <dbReference type="Pfam" id="PF21762"/>
    </source>
</evidence>
<dbReference type="PANTHER" id="PTHR28083">
    <property type="entry name" value="GOOD FOR FULL DBP5 ACTIVITY PROTEIN 2"/>
    <property type="match status" value="1"/>
</dbReference>
<feature type="region of interest" description="Disordered" evidence="1">
    <location>
        <begin position="34"/>
        <end position="133"/>
    </location>
</feature>
<dbReference type="AlphaFoldDB" id="W2SBR0"/>